<organism evidence="2 3">
    <name type="scientific">Sorghum bicolor</name>
    <name type="common">Sorghum</name>
    <name type="synonym">Sorghum vulgare</name>
    <dbReference type="NCBI Taxonomy" id="4558"/>
    <lineage>
        <taxon>Eukaryota</taxon>
        <taxon>Viridiplantae</taxon>
        <taxon>Streptophyta</taxon>
        <taxon>Embryophyta</taxon>
        <taxon>Tracheophyta</taxon>
        <taxon>Spermatophyta</taxon>
        <taxon>Magnoliopsida</taxon>
        <taxon>Liliopsida</taxon>
        <taxon>Poales</taxon>
        <taxon>Poaceae</taxon>
        <taxon>PACMAD clade</taxon>
        <taxon>Panicoideae</taxon>
        <taxon>Andropogonodae</taxon>
        <taxon>Andropogoneae</taxon>
        <taxon>Sorghinae</taxon>
        <taxon>Sorghum</taxon>
    </lineage>
</organism>
<evidence type="ECO:0000313" key="3">
    <source>
        <dbReference type="Proteomes" id="UP000807115"/>
    </source>
</evidence>
<evidence type="ECO:0000313" key="2">
    <source>
        <dbReference type="EMBL" id="KAG0531759.1"/>
    </source>
</evidence>
<feature type="region of interest" description="Disordered" evidence="1">
    <location>
        <begin position="1"/>
        <end position="22"/>
    </location>
</feature>
<accession>A0A921UHE8</accession>
<reference evidence="2" key="2">
    <citation type="submission" date="2020-10" db="EMBL/GenBank/DDBJ databases">
        <authorList>
            <person name="Cooper E.A."/>
            <person name="Brenton Z.W."/>
            <person name="Flinn B.S."/>
            <person name="Jenkins J."/>
            <person name="Shu S."/>
            <person name="Flowers D."/>
            <person name="Luo F."/>
            <person name="Wang Y."/>
            <person name="Xia P."/>
            <person name="Barry K."/>
            <person name="Daum C."/>
            <person name="Lipzen A."/>
            <person name="Yoshinaga Y."/>
            <person name="Schmutz J."/>
            <person name="Saski C."/>
            <person name="Vermerris W."/>
            <person name="Kresovich S."/>
        </authorList>
    </citation>
    <scope>NUCLEOTIDE SEQUENCE</scope>
</reference>
<gene>
    <name evidence="2" type="ORF">BDA96_04G049900</name>
</gene>
<dbReference type="Proteomes" id="UP000807115">
    <property type="component" value="Chromosome 4"/>
</dbReference>
<evidence type="ECO:0000256" key="1">
    <source>
        <dbReference type="SAM" id="MobiDB-lite"/>
    </source>
</evidence>
<dbReference type="AlphaFoldDB" id="A0A921UHE8"/>
<protein>
    <submittedName>
        <fullName evidence="2">Uncharacterized protein</fullName>
    </submittedName>
</protein>
<dbReference type="EMBL" id="CM027683">
    <property type="protein sequence ID" value="KAG0531759.1"/>
    <property type="molecule type" value="Genomic_DNA"/>
</dbReference>
<name>A0A921UHE8_SORBI</name>
<comment type="caution">
    <text evidence="2">The sequence shown here is derived from an EMBL/GenBank/DDBJ whole genome shotgun (WGS) entry which is preliminary data.</text>
</comment>
<proteinExistence type="predicted"/>
<reference evidence="2" key="1">
    <citation type="journal article" date="2019" name="BMC Genomics">
        <title>A new reference genome for Sorghum bicolor reveals high levels of sequence similarity between sweet and grain genotypes: implications for the genetics of sugar metabolism.</title>
        <authorList>
            <person name="Cooper E.A."/>
            <person name="Brenton Z.W."/>
            <person name="Flinn B.S."/>
            <person name="Jenkins J."/>
            <person name="Shu S."/>
            <person name="Flowers D."/>
            <person name="Luo F."/>
            <person name="Wang Y."/>
            <person name="Xia P."/>
            <person name="Barry K."/>
            <person name="Daum C."/>
            <person name="Lipzen A."/>
            <person name="Yoshinaga Y."/>
            <person name="Schmutz J."/>
            <person name="Saski C."/>
            <person name="Vermerris W."/>
            <person name="Kresovich S."/>
        </authorList>
    </citation>
    <scope>NUCLEOTIDE SEQUENCE</scope>
</reference>
<sequence length="80" mass="8585">MSKPKTNRKSTSQATRQARCGRGDQACAAAADSYRSGSAAPARKGLILFVKDLLAAWKDCSKNYASKSSNVWIQCSLVCV</sequence>